<keyword evidence="1 7" id="KW-0808">Transferase</keyword>
<dbReference type="GO" id="GO:0030975">
    <property type="term" value="F:thiamine binding"/>
    <property type="evidence" value="ECO:0007669"/>
    <property type="project" value="InterPro"/>
</dbReference>
<accession>A0A3E2TGI4</accession>
<evidence type="ECO:0000256" key="4">
    <source>
        <dbReference type="ARBA" id="ARBA00022840"/>
    </source>
</evidence>
<dbReference type="AlphaFoldDB" id="A0A3E2TGI4"/>
<dbReference type="OrthoDB" id="9804377at2"/>
<dbReference type="GO" id="GO:0016301">
    <property type="term" value="F:kinase activity"/>
    <property type="evidence" value="ECO:0007669"/>
    <property type="project" value="UniProtKB-KW"/>
</dbReference>
<evidence type="ECO:0000313" key="8">
    <source>
        <dbReference type="Proteomes" id="UP000261011"/>
    </source>
</evidence>
<dbReference type="Gene3D" id="3.40.50.10240">
    <property type="entry name" value="Thiamin pyrophosphokinase, catalytic domain"/>
    <property type="match status" value="1"/>
</dbReference>
<dbReference type="SUPFAM" id="SSF63862">
    <property type="entry name" value="Thiamin pyrophosphokinase, substrate-binding domain"/>
    <property type="match status" value="1"/>
</dbReference>
<name>A0A3E2TGI4_9FIRM</name>
<evidence type="ECO:0000256" key="1">
    <source>
        <dbReference type="ARBA" id="ARBA00022679"/>
    </source>
</evidence>
<dbReference type="InterPro" id="IPR006282">
    <property type="entry name" value="Thi_PPkinase"/>
</dbReference>
<dbReference type="Pfam" id="PF04263">
    <property type="entry name" value="TPK_catalytic"/>
    <property type="match status" value="1"/>
</dbReference>
<keyword evidence="4" id="KW-0067">ATP-binding</keyword>
<dbReference type="GO" id="GO:0006772">
    <property type="term" value="P:thiamine metabolic process"/>
    <property type="evidence" value="ECO:0007669"/>
    <property type="project" value="UniProtKB-UniRule"/>
</dbReference>
<evidence type="ECO:0000256" key="3">
    <source>
        <dbReference type="ARBA" id="ARBA00022777"/>
    </source>
</evidence>
<dbReference type="InterPro" id="IPR036759">
    <property type="entry name" value="TPK_catalytic_sf"/>
</dbReference>
<gene>
    <name evidence="7" type="ORF">DXA39_06995</name>
</gene>
<feature type="domain" description="Thiamin pyrophosphokinase thiamin-binding" evidence="6">
    <location>
        <begin position="122"/>
        <end position="199"/>
    </location>
</feature>
<dbReference type="Pfam" id="PF04265">
    <property type="entry name" value="TPK_B1_binding"/>
    <property type="match status" value="1"/>
</dbReference>
<keyword evidence="8" id="KW-1185">Reference proteome</keyword>
<evidence type="ECO:0000313" key="7">
    <source>
        <dbReference type="EMBL" id="RGB75279.1"/>
    </source>
</evidence>
<dbReference type="SUPFAM" id="SSF63999">
    <property type="entry name" value="Thiamin pyrophosphokinase, catalytic domain"/>
    <property type="match status" value="1"/>
</dbReference>
<keyword evidence="3 7" id="KW-0418">Kinase</keyword>
<dbReference type="EC" id="2.7.6.2" evidence="5"/>
<dbReference type="EMBL" id="QVEU01000006">
    <property type="protein sequence ID" value="RGB75279.1"/>
    <property type="molecule type" value="Genomic_DNA"/>
</dbReference>
<dbReference type="GO" id="GO:0004788">
    <property type="term" value="F:thiamine diphosphokinase activity"/>
    <property type="evidence" value="ECO:0007669"/>
    <property type="project" value="UniProtKB-UniRule"/>
</dbReference>
<dbReference type="CDD" id="cd07995">
    <property type="entry name" value="TPK"/>
    <property type="match status" value="1"/>
</dbReference>
<dbReference type="GO" id="GO:0005524">
    <property type="term" value="F:ATP binding"/>
    <property type="evidence" value="ECO:0007669"/>
    <property type="project" value="UniProtKB-KW"/>
</dbReference>
<evidence type="ECO:0000259" key="6">
    <source>
        <dbReference type="SMART" id="SM00983"/>
    </source>
</evidence>
<sequence length="207" mass="23376">MKRCFIIAGGDFDGFYDQIRDDDLVIAADRGFDHAKKSGINPDIIIGDFDSSDKPIDNNKVIKLNPIKDYTDTKAAMMIAKDKDYDKIIIYGGLGGRDSHTFANIRSSLEYKKLGIDVIIKSKYKKIFIINDSFTYKFKNEDDFYVSIFALSEAVKGISISGLFYELNDYDLTLDSSLGVSNETCKKDFSINVNDGYLLIIFENKNV</sequence>
<dbReference type="PANTHER" id="PTHR41299">
    <property type="entry name" value="THIAMINE PYROPHOSPHOKINASE"/>
    <property type="match status" value="1"/>
</dbReference>
<dbReference type="InterPro" id="IPR007371">
    <property type="entry name" value="TPK_catalytic"/>
</dbReference>
<dbReference type="SMART" id="SM00983">
    <property type="entry name" value="TPK_B1_binding"/>
    <property type="match status" value="1"/>
</dbReference>
<keyword evidence="2" id="KW-0547">Nucleotide-binding</keyword>
<dbReference type="Proteomes" id="UP000261011">
    <property type="component" value="Unassembled WGS sequence"/>
</dbReference>
<dbReference type="InterPro" id="IPR053149">
    <property type="entry name" value="TPK"/>
</dbReference>
<dbReference type="InterPro" id="IPR036371">
    <property type="entry name" value="TPK_B1-bd_sf"/>
</dbReference>
<protein>
    <recommendedName>
        <fullName evidence="5">Thiamine diphosphokinase</fullName>
        <ecNumber evidence="5">2.7.6.2</ecNumber>
    </recommendedName>
</protein>
<evidence type="ECO:0000256" key="5">
    <source>
        <dbReference type="NCBIfam" id="TIGR01378"/>
    </source>
</evidence>
<evidence type="ECO:0000256" key="2">
    <source>
        <dbReference type="ARBA" id="ARBA00022741"/>
    </source>
</evidence>
<dbReference type="RefSeq" id="WP_117521999.1">
    <property type="nucleotide sequence ID" value="NZ_AP031484.1"/>
</dbReference>
<dbReference type="PANTHER" id="PTHR41299:SF1">
    <property type="entry name" value="THIAMINE PYROPHOSPHOKINASE"/>
    <property type="match status" value="1"/>
</dbReference>
<comment type="caution">
    <text evidence="7">The sequence shown here is derived from an EMBL/GenBank/DDBJ whole genome shotgun (WGS) entry which is preliminary data.</text>
</comment>
<dbReference type="NCBIfam" id="TIGR01378">
    <property type="entry name" value="thi_PPkinase"/>
    <property type="match status" value="1"/>
</dbReference>
<dbReference type="GO" id="GO:0009229">
    <property type="term" value="P:thiamine diphosphate biosynthetic process"/>
    <property type="evidence" value="ECO:0007669"/>
    <property type="project" value="InterPro"/>
</dbReference>
<proteinExistence type="predicted"/>
<reference evidence="7 8" key="1">
    <citation type="submission" date="2018-08" db="EMBL/GenBank/DDBJ databases">
        <title>A genome reference for cultivated species of the human gut microbiota.</title>
        <authorList>
            <person name="Zou Y."/>
            <person name="Xue W."/>
            <person name="Luo G."/>
        </authorList>
    </citation>
    <scope>NUCLEOTIDE SEQUENCE [LARGE SCALE GENOMIC DNA]</scope>
    <source>
        <strain evidence="7 8">OF01-3</strain>
    </source>
</reference>
<organism evidence="7 8">
    <name type="scientific">Anaerococcus nagyae</name>
    <dbReference type="NCBI Taxonomy" id="1755241"/>
    <lineage>
        <taxon>Bacteria</taxon>
        <taxon>Bacillati</taxon>
        <taxon>Bacillota</taxon>
        <taxon>Tissierellia</taxon>
        <taxon>Tissierellales</taxon>
        <taxon>Peptoniphilaceae</taxon>
        <taxon>Anaerococcus</taxon>
    </lineage>
</organism>
<dbReference type="InterPro" id="IPR007373">
    <property type="entry name" value="Thiamin_PyroPKinase_B1-bd"/>
</dbReference>